<sequence>MKTIGLTWPETKRKTQDKACWRSTLDVICPTKGT</sequence>
<dbReference type="Proteomes" id="UP000053240">
    <property type="component" value="Unassembled WGS sequence"/>
</dbReference>
<keyword evidence="2" id="KW-1185">Reference proteome</keyword>
<dbReference type="EMBL" id="LADJ01026982">
    <property type="protein sequence ID" value="KPJ21146.1"/>
    <property type="molecule type" value="Genomic_DNA"/>
</dbReference>
<gene>
    <name evidence="1" type="ORF">RR48_00084</name>
</gene>
<dbReference type="AlphaFoldDB" id="A0A0N1IKT6"/>
<evidence type="ECO:0000313" key="2">
    <source>
        <dbReference type="Proteomes" id="UP000053240"/>
    </source>
</evidence>
<accession>A0A0N1IKT6</accession>
<reference evidence="1 2" key="1">
    <citation type="journal article" date="2015" name="Nat. Commun.">
        <title>Outbred genome sequencing and CRISPR/Cas9 gene editing in butterflies.</title>
        <authorList>
            <person name="Li X."/>
            <person name="Fan D."/>
            <person name="Zhang W."/>
            <person name="Liu G."/>
            <person name="Zhang L."/>
            <person name="Zhao L."/>
            <person name="Fang X."/>
            <person name="Chen L."/>
            <person name="Dong Y."/>
            <person name="Chen Y."/>
            <person name="Ding Y."/>
            <person name="Zhao R."/>
            <person name="Feng M."/>
            <person name="Zhu Y."/>
            <person name="Feng Y."/>
            <person name="Jiang X."/>
            <person name="Zhu D."/>
            <person name="Xiang H."/>
            <person name="Feng X."/>
            <person name="Li S."/>
            <person name="Wang J."/>
            <person name="Zhang G."/>
            <person name="Kronforst M.R."/>
            <person name="Wang W."/>
        </authorList>
    </citation>
    <scope>NUCLEOTIDE SEQUENCE [LARGE SCALE GENOMIC DNA]</scope>
    <source>
        <strain evidence="1">Ya'a_city_454_Pm</strain>
        <tissue evidence="1">Whole body</tissue>
    </source>
</reference>
<protein>
    <submittedName>
        <fullName evidence="1">Uncharacterized protein</fullName>
    </submittedName>
</protein>
<dbReference type="InParanoid" id="A0A0N1IKT6"/>
<organism evidence="1 2">
    <name type="scientific">Papilio machaon</name>
    <name type="common">Old World swallowtail butterfly</name>
    <dbReference type="NCBI Taxonomy" id="76193"/>
    <lineage>
        <taxon>Eukaryota</taxon>
        <taxon>Metazoa</taxon>
        <taxon>Ecdysozoa</taxon>
        <taxon>Arthropoda</taxon>
        <taxon>Hexapoda</taxon>
        <taxon>Insecta</taxon>
        <taxon>Pterygota</taxon>
        <taxon>Neoptera</taxon>
        <taxon>Endopterygota</taxon>
        <taxon>Lepidoptera</taxon>
        <taxon>Glossata</taxon>
        <taxon>Ditrysia</taxon>
        <taxon>Papilionoidea</taxon>
        <taxon>Papilionidae</taxon>
        <taxon>Papilioninae</taxon>
        <taxon>Papilio</taxon>
    </lineage>
</organism>
<name>A0A0N1IKT6_PAPMA</name>
<evidence type="ECO:0000313" key="1">
    <source>
        <dbReference type="EMBL" id="KPJ21146.1"/>
    </source>
</evidence>
<comment type="caution">
    <text evidence="1">The sequence shown here is derived from an EMBL/GenBank/DDBJ whole genome shotgun (WGS) entry which is preliminary data.</text>
</comment>
<proteinExistence type="predicted"/>